<protein>
    <submittedName>
        <fullName evidence="1">Dockerin domain-containing protein</fullName>
    </submittedName>
</protein>
<accession>A0A975BGY2</accession>
<keyword evidence="2" id="KW-1185">Reference proteome</keyword>
<organism evidence="1 2">
    <name type="scientific">Desulfonema magnum</name>
    <dbReference type="NCBI Taxonomy" id="45655"/>
    <lineage>
        <taxon>Bacteria</taxon>
        <taxon>Pseudomonadati</taxon>
        <taxon>Thermodesulfobacteriota</taxon>
        <taxon>Desulfobacteria</taxon>
        <taxon>Desulfobacterales</taxon>
        <taxon>Desulfococcaceae</taxon>
        <taxon>Desulfonema</taxon>
    </lineage>
</organism>
<evidence type="ECO:0000313" key="2">
    <source>
        <dbReference type="Proteomes" id="UP000663722"/>
    </source>
</evidence>
<dbReference type="KEGG" id="dmm:dnm_011020"/>
<sequence>MRKSPFDLRVKSGAVAGETVPLTGTVSYDTDGDGINDITRTTNEPGDAAKESVTELVVDGCADGDTDTDGFADMRDVMRILRMLTGTDVGAMCSNADTNADGKVGTDEVTAILRNISN</sequence>
<dbReference type="SUPFAM" id="SSF63446">
    <property type="entry name" value="Type I dockerin domain"/>
    <property type="match status" value="1"/>
</dbReference>
<dbReference type="InterPro" id="IPR036439">
    <property type="entry name" value="Dockerin_dom_sf"/>
</dbReference>
<proteinExistence type="predicted"/>
<dbReference type="AlphaFoldDB" id="A0A975BGY2"/>
<dbReference type="RefSeq" id="WP_207681294.1">
    <property type="nucleotide sequence ID" value="NZ_CP061800.1"/>
</dbReference>
<gene>
    <name evidence="1" type="ORF">dnm_011020</name>
</gene>
<dbReference type="InterPro" id="IPR018247">
    <property type="entry name" value="EF_Hand_1_Ca_BS"/>
</dbReference>
<dbReference type="GO" id="GO:0000272">
    <property type="term" value="P:polysaccharide catabolic process"/>
    <property type="evidence" value="ECO:0007669"/>
    <property type="project" value="InterPro"/>
</dbReference>
<dbReference type="PROSITE" id="PS00018">
    <property type="entry name" value="EF_HAND_1"/>
    <property type="match status" value="1"/>
</dbReference>
<dbReference type="EMBL" id="CP061800">
    <property type="protein sequence ID" value="QTA85098.1"/>
    <property type="molecule type" value="Genomic_DNA"/>
</dbReference>
<dbReference type="Proteomes" id="UP000663722">
    <property type="component" value="Chromosome"/>
</dbReference>
<dbReference type="Gene3D" id="1.10.1330.10">
    <property type="entry name" value="Dockerin domain"/>
    <property type="match status" value="1"/>
</dbReference>
<evidence type="ECO:0000313" key="1">
    <source>
        <dbReference type="EMBL" id="QTA85098.1"/>
    </source>
</evidence>
<name>A0A975BGY2_9BACT</name>
<reference evidence="1" key="1">
    <citation type="journal article" date="2021" name="Microb. Physiol.">
        <title>Proteogenomic Insights into the Physiology of Marine, Sulfate-Reducing, Filamentous Desulfonema limicola and Desulfonema magnum.</title>
        <authorList>
            <person name="Schnaars V."/>
            <person name="Wohlbrand L."/>
            <person name="Scheve S."/>
            <person name="Hinrichs C."/>
            <person name="Reinhardt R."/>
            <person name="Rabus R."/>
        </authorList>
    </citation>
    <scope>NUCLEOTIDE SEQUENCE</scope>
    <source>
        <strain evidence="1">4be13</strain>
    </source>
</reference>